<dbReference type="PANTHER" id="PTHR48448:SF1">
    <property type="entry name" value="MUTL PROTEIN ISOFORM 1"/>
    <property type="match status" value="1"/>
</dbReference>
<keyword evidence="3" id="KW-0067">ATP-binding</keyword>
<dbReference type="Proteomes" id="UP000822688">
    <property type="component" value="Chromosome 3"/>
</dbReference>
<keyword evidence="4" id="KW-0238">DNA-binding</keyword>
<dbReference type="EMBL" id="CM026423">
    <property type="protein sequence ID" value="KAG0581835.1"/>
    <property type="molecule type" value="Genomic_DNA"/>
</dbReference>
<evidence type="ECO:0000256" key="1">
    <source>
        <dbReference type="ARBA" id="ARBA00022741"/>
    </source>
</evidence>
<name>A0A8T0IFR3_CERPU</name>
<dbReference type="EMBL" id="CM026423">
    <property type="protein sequence ID" value="KAG0581833.1"/>
    <property type="molecule type" value="Genomic_DNA"/>
</dbReference>
<evidence type="ECO:0000259" key="6">
    <source>
        <dbReference type="PROSITE" id="PS00486"/>
    </source>
</evidence>
<dbReference type="Gene3D" id="3.40.1440.10">
    <property type="entry name" value="GIY-YIG endonuclease"/>
    <property type="match status" value="1"/>
</dbReference>
<proteinExistence type="predicted"/>
<organism evidence="7 8">
    <name type="scientific">Ceratodon purpureus</name>
    <name type="common">Fire moss</name>
    <name type="synonym">Dicranum purpureum</name>
    <dbReference type="NCBI Taxonomy" id="3225"/>
    <lineage>
        <taxon>Eukaryota</taxon>
        <taxon>Viridiplantae</taxon>
        <taxon>Streptophyta</taxon>
        <taxon>Embryophyta</taxon>
        <taxon>Bryophyta</taxon>
        <taxon>Bryophytina</taxon>
        <taxon>Bryopsida</taxon>
        <taxon>Dicranidae</taxon>
        <taxon>Pseudoditrichales</taxon>
        <taxon>Ditrichaceae</taxon>
        <taxon>Ceratodon</taxon>
    </lineage>
</organism>
<dbReference type="AlphaFoldDB" id="A0A8T0IFR3"/>
<dbReference type="InterPro" id="IPR053276">
    <property type="entry name" value="MtDNA_mismatch_repair_MutS"/>
</dbReference>
<feature type="compositionally biased region" description="Polar residues" evidence="5">
    <location>
        <begin position="1035"/>
        <end position="1047"/>
    </location>
</feature>
<dbReference type="InterPro" id="IPR016151">
    <property type="entry name" value="DNA_mismatch_repair_MutS_N"/>
</dbReference>
<dbReference type="OrthoDB" id="10252754at2759"/>
<reference evidence="7" key="1">
    <citation type="submission" date="2020-06" db="EMBL/GenBank/DDBJ databases">
        <title>WGS assembly of Ceratodon purpureus strain R40.</title>
        <authorList>
            <person name="Carey S.B."/>
            <person name="Jenkins J."/>
            <person name="Shu S."/>
            <person name="Lovell J.T."/>
            <person name="Sreedasyam A."/>
            <person name="Maumus F."/>
            <person name="Tiley G.P."/>
            <person name="Fernandez-Pozo N."/>
            <person name="Barry K."/>
            <person name="Chen C."/>
            <person name="Wang M."/>
            <person name="Lipzen A."/>
            <person name="Daum C."/>
            <person name="Saski C.A."/>
            <person name="Payton A.C."/>
            <person name="Mcbreen J.C."/>
            <person name="Conrad R.E."/>
            <person name="Kollar L.M."/>
            <person name="Olsson S."/>
            <person name="Huttunen S."/>
            <person name="Landis J.B."/>
            <person name="Wickett N.J."/>
            <person name="Johnson M.G."/>
            <person name="Rensing S.A."/>
            <person name="Grimwood J."/>
            <person name="Schmutz J."/>
            <person name="Mcdaniel S.F."/>
        </authorList>
    </citation>
    <scope>NUCLEOTIDE SEQUENCE</scope>
    <source>
        <strain evidence="7">R40</strain>
    </source>
</reference>
<protein>
    <recommendedName>
        <fullName evidence="6">DNA mismatch repair proteins mutS family domain-containing protein</fullName>
    </recommendedName>
</protein>
<dbReference type="SUPFAM" id="SSF55271">
    <property type="entry name" value="DNA repair protein MutS, domain I"/>
    <property type="match status" value="1"/>
</dbReference>
<keyword evidence="1" id="KW-0547">Nucleotide-binding</keyword>
<evidence type="ECO:0000313" key="7">
    <source>
        <dbReference type="EMBL" id="KAG0581835.1"/>
    </source>
</evidence>
<dbReference type="GO" id="GO:0005524">
    <property type="term" value="F:ATP binding"/>
    <property type="evidence" value="ECO:0007669"/>
    <property type="project" value="UniProtKB-KW"/>
</dbReference>
<dbReference type="InterPro" id="IPR027417">
    <property type="entry name" value="P-loop_NTPase"/>
</dbReference>
<sequence length="1202" mass="134189">MRGILMGFGAIPAQRSTMAVRAVHSWVSPRRSQGRSVGGWKSSVCGLQSSDRMSWLKGGSMGSPWALAFLCPRFQVHMYQHSSLRQLRPRGFQAAKKSPARSMSKGRKVQEFKTLLSSDVKYIEWWRVKLENCTKPVTRELMKKLKFDNLLGLDENLRNGNLKTGKMNAEILETKRQFPHEILMYRCGEFYEAVGFDACMLVEYANLNPMAPRSDSVPRAGCPIMNLRQTLDQLTYQGFSVCIVEEVQGPQARGQLKERFVAGHAHPGSPYVYGLVSADVDLEFPEPVPVMGISRSRRGYCLVSVLEMMHSFSVEDGLTEEAVVTKLRSRQCQQLFMHRSLRKDIAGIARWGEGGLLFGECQKKQLEWYDDDPVKSLILKVREIFDLDQDQEFREIVVPSGERPRPLYVSTASQIGILPTAGVPSLLMVLLPPEANYLCTSYVRNLLLHPPPHRVADCVQAACRMLAEVTSSIPDFTCVSAAKLMKLIETQEANHIEFARMRNIAEDILLMANDPQLSKVLDLLLDPTWLATGIRIERKQLVDDCKFLASRIGDLLASERDPDQNITSLENIPDDFFRDLEEPWKGRVKRSYAEEEFVEVEESAAELAESVFSDLLPIVNCVKGYQKPLGGGLGGRRGEICYSRDSQAVWFKGKNFRPTVWGDSPGEAEMKLLISAYDGKGKKAGEEWWTTSRVEDALTRYRAAVEKASSAVVQLLRDLAAEVKVKLNALVFISVLSVIAKSLCLHVSEGKRRNWVFPTLMGSSEYSDSEEYSNSGPMVLEDLIPYWKDPVCEQAEPNTVELESMFLLTGPNGGGKSSILRSICAAALLSVCGLMVPARNAVVPRLDAVMLRMMSTDSPADNKSSFQMEMSELRTILAEATSRSLVMIDELCRGTEVQKGTAIAASVIESLDHIGCRGVLSTHLHDLLDMKLRVRNVVKKSMSVKEVDGRIEPTWKLVDGACRESLAFEVAKKEGIPDNVVQRAIEIYKESLESKRSSNGSTNSLRNNAKKGIPDSRGTLDGNFLNDMAAEGAVNENNQTSHELTTLQDKKDGGNRDRRRTATATKPREELLDHMELFSNVCRKKLQDLGEVSNFYACSFIGPRQLPPPATTMHSCVYILQRPDGRYYVGQSDNLTGRVRRHRSILPDAPFLYLVVPNKSVASELETTLIHQLPSLGVILVNKGDQNHRHFGTAPLIDAPPF</sequence>
<dbReference type="SUPFAM" id="SSF82771">
    <property type="entry name" value="GIY-YIG endonuclease"/>
    <property type="match status" value="1"/>
</dbReference>
<dbReference type="GO" id="GO:0030983">
    <property type="term" value="F:mismatched DNA binding"/>
    <property type="evidence" value="ECO:0007669"/>
    <property type="project" value="InterPro"/>
</dbReference>
<evidence type="ECO:0000256" key="5">
    <source>
        <dbReference type="SAM" id="MobiDB-lite"/>
    </source>
</evidence>
<feature type="region of interest" description="Disordered" evidence="5">
    <location>
        <begin position="992"/>
        <end position="1066"/>
    </location>
</feature>
<dbReference type="Gene3D" id="3.40.1170.10">
    <property type="entry name" value="DNA repair protein MutS, domain I"/>
    <property type="match status" value="1"/>
</dbReference>
<keyword evidence="8" id="KW-1185">Reference proteome</keyword>
<dbReference type="FunFam" id="3.40.50.300:FF:001188">
    <property type="entry name" value="DNA mismatch repair protein"/>
    <property type="match status" value="1"/>
</dbReference>
<dbReference type="Pfam" id="PF00488">
    <property type="entry name" value="MutS_V"/>
    <property type="match status" value="1"/>
</dbReference>
<dbReference type="GO" id="GO:0006298">
    <property type="term" value="P:mismatch repair"/>
    <property type="evidence" value="ECO:0007669"/>
    <property type="project" value="InterPro"/>
</dbReference>
<evidence type="ECO:0000256" key="2">
    <source>
        <dbReference type="ARBA" id="ARBA00022763"/>
    </source>
</evidence>
<dbReference type="CDD" id="cd03243">
    <property type="entry name" value="ABC_MutS_homologs"/>
    <property type="match status" value="1"/>
</dbReference>
<dbReference type="Pfam" id="PF01624">
    <property type="entry name" value="MutS_I"/>
    <property type="match status" value="1"/>
</dbReference>
<dbReference type="Gene3D" id="3.40.50.300">
    <property type="entry name" value="P-loop containing nucleotide triphosphate hydrolases"/>
    <property type="match status" value="1"/>
</dbReference>
<dbReference type="PANTHER" id="PTHR48448">
    <property type="entry name" value="MUTL PROTEIN ISOFORM 1"/>
    <property type="match status" value="1"/>
</dbReference>
<dbReference type="SMART" id="SM00534">
    <property type="entry name" value="MUTSac"/>
    <property type="match status" value="1"/>
</dbReference>
<feature type="compositionally biased region" description="Polar residues" evidence="5">
    <location>
        <begin position="997"/>
        <end position="1007"/>
    </location>
</feature>
<evidence type="ECO:0000256" key="3">
    <source>
        <dbReference type="ARBA" id="ARBA00022840"/>
    </source>
</evidence>
<dbReference type="InterPro" id="IPR000432">
    <property type="entry name" value="DNA_mismatch_repair_MutS_C"/>
</dbReference>
<keyword evidence="2" id="KW-0227">DNA damage</keyword>
<dbReference type="SUPFAM" id="SSF52540">
    <property type="entry name" value="P-loop containing nucleoside triphosphate hydrolases"/>
    <property type="match status" value="1"/>
</dbReference>
<evidence type="ECO:0000256" key="4">
    <source>
        <dbReference type="ARBA" id="ARBA00023125"/>
    </source>
</evidence>
<accession>A0A8T0IFR3</accession>
<dbReference type="InterPro" id="IPR007695">
    <property type="entry name" value="DNA_mismatch_repair_MutS-lik_N"/>
</dbReference>
<feature type="domain" description="DNA mismatch repair proteins mutS family" evidence="6">
    <location>
        <begin position="884"/>
        <end position="900"/>
    </location>
</feature>
<comment type="caution">
    <text evidence="7">The sequence shown here is derived from an EMBL/GenBank/DDBJ whole genome shotgun (WGS) entry which is preliminary data.</text>
</comment>
<dbReference type="InterPro" id="IPR035901">
    <property type="entry name" value="GIY-YIG_endonuc_sf"/>
</dbReference>
<evidence type="ECO:0000313" key="8">
    <source>
        <dbReference type="Proteomes" id="UP000822688"/>
    </source>
</evidence>
<dbReference type="PROSITE" id="PS00486">
    <property type="entry name" value="DNA_MISMATCH_REPAIR_2"/>
    <property type="match status" value="1"/>
</dbReference>
<gene>
    <name evidence="7" type="ORF">KC19_3G013500</name>
</gene>